<dbReference type="Proteomes" id="UP000270343">
    <property type="component" value="Unassembled WGS sequence"/>
</dbReference>
<organism evidence="1 2">
    <name type="scientific">Streptomyces klenkii</name>
    <dbReference type="NCBI Taxonomy" id="1420899"/>
    <lineage>
        <taxon>Bacteria</taxon>
        <taxon>Bacillati</taxon>
        <taxon>Actinomycetota</taxon>
        <taxon>Actinomycetes</taxon>
        <taxon>Kitasatosporales</taxon>
        <taxon>Streptomycetaceae</taxon>
        <taxon>Streptomyces</taxon>
    </lineage>
</organism>
<proteinExistence type="predicted"/>
<dbReference type="InterPro" id="IPR009351">
    <property type="entry name" value="AlkZ-like"/>
</dbReference>
<comment type="caution">
    <text evidence="1">The sequence shown here is derived from an EMBL/GenBank/DDBJ whole genome shotgun (WGS) entry which is preliminary data.</text>
</comment>
<reference evidence="1 2" key="1">
    <citation type="journal article" date="2015" name="Antonie Van Leeuwenhoek">
        <title>Streptomyces klenkii sp. nov., isolated from deep marine sediment.</title>
        <authorList>
            <person name="Veyisoglu A."/>
            <person name="Sahin N."/>
        </authorList>
    </citation>
    <scope>NUCLEOTIDE SEQUENCE [LARGE SCALE GENOMIC DNA]</scope>
    <source>
        <strain evidence="1 2">KCTC 29202</strain>
    </source>
</reference>
<dbReference type="PANTHER" id="PTHR38479:SF2">
    <property type="entry name" value="WINGED HELIX DNA-BINDING DOMAIN-CONTAINING PROTEIN"/>
    <property type="match status" value="1"/>
</dbReference>
<dbReference type="Pfam" id="PF06224">
    <property type="entry name" value="AlkZ-like"/>
    <property type="match status" value="1"/>
</dbReference>
<evidence type="ECO:0000313" key="1">
    <source>
        <dbReference type="EMBL" id="RKN70289.1"/>
    </source>
</evidence>
<dbReference type="PANTHER" id="PTHR38479">
    <property type="entry name" value="LMO0824 PROTEIN"/>
    <property type="match status" value="1"/>
</dbReference>
<dbReference type="RefSeq" id="WP_120756959.1">
    <property type="nucleotide sequence ID" value="NZ_JBIBGF010000008.1"/>
</dbReference>
<gene>
    <name evidence="1" type="ORF">D7231_20635</name>
</gene>
<dbReference type="GO" id="GO:0003677">
    <property type="term" value="F:DNA binding"/>
    <property type="evidence" value="ECO:0007669"/>
    <property type="project" value="UniProtKB-KW"/>
</dbReference>
<keyword evidence="2" id="KW-1185">Reference proteome</keyword>
<dbReference type="EMBL" id="RBAM01000008">
    <property type="protein sequence ID" value="RKN70289.1"/>
    <property type="molecule type" value="Genomic_DNA"/>
</dbReference>
<evidence type="ECO:0000313" key="2">
    <source>
        <dbReference type="Proteomes" id="UP000270343"/>
    </source>
</evidence>
<dbReference type="OrthoDB" id="9148135at2"/>
<dbReference type="AlphaFoldDB" id="A0A3B0BCU3"/>
<accession>A0A3B0BCU3</accession>
<sequence length="402" mass="43912">MNRRPRAAAARISDDQRRARLARRHLLDPAHRAGSTEEVADALVGLHATDAATVYLSACARLAEPSAGDVDRALYEDVSLVKLLSMRRTLFAVTTDLAPYVSSSTARAIALRERATLLKHLRENTEGHAPWDEQRLARTEREVLDALAARGEATTAELSKDVPALRETLLMSPGKPYEARQSVGSRVLRMLAADGHLRRARPRGSWTSSLYPWAPVPQIPEMDVREAKAELARRWLAAYGPATEADLKWWTGWTLGDTRRAVADVGAGEVELARGETGYVLAGDDLDDDPASALAPWAALLPGLDPTAMGWRGRDWYLSPDHVPALYDRAGNVGPTVWWNGRIIGGWAQRANGEIVWRLLADAGAEAGAAIAAEAERLSAWLGPVRVTPRFRTPLERELGVG</sequence>
<protein>
    <submittedName>
        <fullName evidence="1">Winged helix DNA-binding domain-containing protein</fullName>
    </submittedName>
</protein>
<keyword evidence="1" id="KW-0238">DNA-binding</keyword>
<name>A0A3B0BCU3_9ACTN</name>